<keyword evidence="4 5" id="KW-0012">Acyltransferase</keyword>
<dbReference type="FunFam" id="3.40.630.170:FF:000001">
    <property type="entry name" value="Glycylpeptide N-tetradecanoyltransferase"/>
    <property type="match status" value="1"/>
</dbReference>
<dbReference type="InterPro" id="IPR022677">
    <property type="entry name" value="NMT_C"/>
</dbReference>
<evidence type="ECO:0000256" key="6">
    <source>
        <dbReference type="RuleBase" id="RU004178"/>
    </source>
</evidence>
<keyword evidence="9" id="KW-1185">Reference proteome</keyword>
<feature type="domain" description="Glycylpeptide N-tetradecanoyltransferase C-terminal" evidence="8">
    <location>
        <begin position="237"/>
        <end position="417"/>
    </location>
</feature>
<accession>A0A0K0DUP5</accession>
<dbReference type="STRING" id="6248.A0A0K0DUP5"/>
<dbReference type="GO" id="GO:0005737">
    <property type="term" value="C:cytoplasm"/>
    <property type="evidence" value="ECO:0007669"/>
    <property type="project" value="TreeGrafter"/>
</dbReference>
<dbReference type="WBParaSite" id="SSTP_0000096000.1">
    <property type="protein sequence ID" value="SSTP_0000096000.1"/>
    <property type="gene ID" value="SSTP_0000096000"/>
</dbReference>
<evidence type="ECO:0000256" key="4">
    <source>
        <dbReference type="ARBA" id="ARBA00023315"/>
    </source>
</evidence>
<name>A0A0K0DUP5_STRER</name>
<feature type="domain" description="Glycylpeptide N-tetradecanoyltransferase N-terminal" evidence="7">
    <location>
        <begin position="71"/>
        <end position="223"/>
    </location>
</feature>
<dbReference type="EC" id="2.3.1.97" evidence="2 5"/>
<dbReference type="PROSITE" id="PS00975">
    <property type="entry name" value="NMT_1"/>
    <property type="match status" value="1"/>
</dbReference>
<dbReference type="WBParaSite" id="TCONS_00005879.p1">
    <property type="protein sequence ID" value="TCONS_00005879.p1"/>
    <property type="gene ID" value="XLOC_004097"/>
</dbReference>
<dbReference type="PANTHER" id="PTHR11377:SF5">
    <property type="entry name" value="GLYCYLPEPTIDE N-TETRADECANOYLTRANSFERASE"/>
    <property type="match status" value="1"/>
</dbReference>
<organism evidence="10">
    <name type="scientific">Strongyloides stercoralis</name>
    <name type="common">Threadworm</name>
    <dbReference type="NCBI Taxonomy" id="6248"/>
    <lineage>
        <taxon>Eukaryota</taxon>
        <taxon>Metazoa</taxon>
        <taxon>Ecdysozoa</taxon>
        <taxon>Nematoda</taxon>
        <taxon>Chromadorea</taxon>
        <taxon>Rhabditida</taxon>
        <taxon>Tylenchina</taxon>
        <taxon>Panagrolaimomorpha</taxon>
        <taxon>Strongyloidoidea</taxon>
        <taxon>Strongyloididae</taxon>
        <taxon>Strongyloides</taxon>
    </lineage>
</organism>
<dbReference type="Gene3D" id="3.40.630.170">
    <property type="match status" value="1"/>
</dbReference>
<reference evidence="10" key="1">
    <citation type="submission" date="2015-08" db="UniProtKB">
        <authorList>
            <consortium name="WormBaseParasite"/>
        </authorList>
    </citation>
    <scope>IDENTIFICATION</scope>
</reference>
<sequence length="426" mass="49146">MDAKKLGEALKKMKELGIDPKQLMAATEGGGIKDIDEAKNHTYEFWKTQPVPGLDEVVTENTFIHSNDYYSKNTRAEPFSLPKGFEWSDIDINNDNELNEVYTLLNENYVEDDDCMFRFDYGPKFLRWALTPPKWLKAWHCGVRATSSKKLLAFISAIPVTMRTYDKTNPMAEVNFLCVHKKLRSKRVAPVLIREITRRVHLQKIYQACFTAGIIIPKPIAVCRYWHRSLNPKKLIDVGFSHLPRNSTIQRQMKLYKLPDKPKTANIKAMEDKHVPSAFKLLSKYLEKFDLAPVMSEDEFRHFFTPVEDVVYCYVVEDNEGNVTDMCSFYNLPSTVVSHPKHKEIRAAYSFYNVATTVPYTQLFNDALIFAAANKFDVLNALNVMDNSEEIFKELKFGIGDGNLHYYLYNWKCPEMPSSKVGLVLQ</sequence>
<comment type="catalytic activity">
    <reaction evidence="5">
        <text>N-terminal glycyl-[protein] + tetradecanoyl-CoA = N-tetradecanoylglycyl-[protein] + CoA + H(+)</text>
        <dbReference type="Rhea" id="RHEA:15521"/>
        <dbReference type="Rhea" id="RHEA-COMP:12666"/>
        <dbReference type="Rhea" id="RHEA-COMP:12667"/>
        <dbReference type="ChEBI" id="CHEBI:15378"/>
        <dbReference type="ChEBI" id="CHEBI:57287"/>
        <dbReference type="ChEBI" id="CHEBI:57385"/>
        <dbReference type="ChEBI" id="CHEBI:64723"/>
        <dbReference type="ChEBI" id="CHEBI:133050"/>
        <dbReference type="EC" id="2.3.1.97"/>
    </reaction>
</comment>
<protein>
    <recommendedName>
        <fullName evidence="2 5">Glycylpeptide N-tetradecanoyltransferase</fullName>
        <ecNumber evidence="2 5">2.3.1.97</ecNumber>
    </recommendedName>
</protein>
<evidence type="ECO:0000313" key="10">
    <source>
        <dbReference type="WBParaSite" id="SSTP_0000096000.1"/>
    </source>
</evidence>
<evidence type="ECO:0000313" key="9">
    <source>
        <dbReference type="Proteomes" id="UP000035681"/>
    </source>
</evidence>
<keyword evidence="3 5" id="KW-0808">Transferase</keyword>
<dbReference type="InterPro" id="IPR016181">
    <property type="entry name" value="Acyl_CoA_acyltransferase"/>
</dbReference>
<evidence type="ECO:0000259" key="7">
    <source>
        <dbReference type="Pfam" id="PF01233"/>
    </source>
</evidence>
<dbReference type="PIRSF" id="PIRSF015892">
    <property type="entry name" value="N-myristl_transf"/>
    <property type="match status" value="1"/>
</dbReference>
<evidence type="ECO:0000256" key="2">
    <source>
        <dbReference type="ARBA" id="ARBA00012923"/>
    </source>
</evidence>
<dbReference type="GO" id="GO:0004379">
    <property type="term" value="F:glycylpeptide N-tetradecanoyltransferase activity"/>
    <property type="evidence" value="ECO:0007669"/>
    <property type="project" value="UniProtKB-EC"/>
</dbReference>
<dbReference type="SUPFAM" id="SSF55729">
    <property type="entry name" value="Acyl-CoA N-acyltransferases (Nat)"/>
    <property type="match status" value="2"/>
</dbReference>
<dbReference type="AlphaFoldDB" id="A0A0K0DUP5"/>
<evidence type="ECO:0000256" key="5">
    <source>
        <dbReference type="RuleBase" id="RU000586"/>
    </source>
</evidence>
<evidence type="ECO:0000256" key="1">
    <source>
        <dbReference type="ARBA" id="ARBA00009469"/>
    </source>
</evidence>
<evidence type="ECO:0000256" key="3">
    <source>
        <dbReference type="ARBA" id="ARBA00022679"/>
    </source>
</evidence>
<evidence type="ECO:0000259" key="8">
    <source>
        <dbReference type="Pfam" id="PF02799"/>
    </source>
</evidence>
<dbReference type="InterPro" id="IPR022678">
    <property type="entry name" value="NMT_CS"/>
</dbReference>
<proteinExistence type="inferred from homology"/>
<dbReference type="InterPro" id="IPR022676">
    <property type="entry name" value="NMT_N"/>
</dbReference>
<dbReference type="Pfam" id="PF02799">
    <property type="entry name" value="NMT_C"/>
    <property type="match status" value="1"/>
</dbReference>
<comment type="similarity">
    <text evidence="1 6">Belongs to the NMT family.</text>
</comment>
<dbReference type="Pfam" id="PF01233">
    <property type="entry name" value="NMT"/>
    <property type="match status" value="1"/>
</dbReference>
<comment type="function">
    <text evidence="5">Adds a myristoyl group to the N-terminal glycine residue of certain cellular proteins.</text>
</comment>
<dbReference type="Proteomes" id="UP000035681">
    <property type="component" value="Unplaced"/>
</dbReference>
<dbReference type="PROSITE" id="PS00976">
    <property type="entry name" value="NMT_2"/>
    <property type="match status" value="1"/>
</dbReference>
<dbReference type="InterPro" id="IPR000903">
    <property type="entry name" value="NMT"/>
</dbReference>
<dbReference type="PANTHER" id="PTHR11377">
    <property type="entry name" value="N-MYRISTOYL TRANSFERASE"/>
    <property type="match status" value="1"/>
</dbReference>